<gene>
    <name evidence="1" type="ORF">VJ786_15390</name>
</gene>
<evidence type="ECO:0000313" key="2">
    <source>
        <dbReference type="Proteomes" id="UP001363035"/>
    </source>
</evidence>
<keyword evidence="2" id="KW-1185">Reference proteome</keyword>
<dbReference type="Proteomes" id="UP001363035">
    <property type="component" value="Unassembled WGS sequence"/>
</dbReference>
<comment type="caution">
    <text evidence="1">The sequence shown here is derived from an EMBL/GenBank/DDBJ whole genome shotgun (WGS) entry which is preliminary data.</text>
</comment>
<dbReference type="RefSeq" id="WP_202283812.1">
    <property type="nucleotide sequence ID" value="NZ_JAYLLN010000051.1"/>
</dbReference>
<accession>A0ABU8I9X7</accession>
<reference evidence="1 2" key="1">
    <citation type="submission" date="2024-01" db="EMBL/GenBank/DDBJ databases">
        <title>Sphingobacterium tenebrionis sp. nov., a novel endophyte isolated from tenebrio molitor intestines.</title>
        <authorList>
            <person name="Zhang C."/>
        </authorList>
    </citation>
    <scope>NUCLEOTIDE SEQUENCE [LARGE SCALE GENOMIC DNA]</scope>
    <source>
        <strain evidence="1 2">PU5-4</strain>
    </source>
</reference>
<sequence length="67" mass="7530">MLTDAGFINKEEFDKKVDLYKGESPSRQLAEQNAALMMMVAEKEITILEIQEQQATVLMVLAEKGVL</sequence>
<proteinExistence type="predicted"/>
<name>A0ABU8I9X7_9SPHI</name>
<organism evidence="1 2">
    <name type="scientific">Sphingobacterium tenebrionis</name>
    <dbReference type="NCBI Taxonomy" id="3111775"/>
    <lineage>
        <taxon>Bacteria</taxon>
        <taxon>Pseudomonadati</taxon>
        <taxon>Bacteroidota</taxon>
        <taxon>Sphingobacteriia</taxon>
        <taxon>Sphingobacteriales</taxon>
        <taxon>Sphingobacteriaceae</taxon>
        <taxon>Sphingobacterium</taxon>
    </lineage>
</organism>
<protein>
    <submittedName>
        <fullName evidence="1">Uncharacterized protein</fullName>
    </submittedName>
</protein>
<evidence type="ECO:0000313" key="1">
    <source>
        <dbReference type="EMBL" id="MEI5986286.1"/>
    </source>
</evidence>
<dbReference type="EMBL" id="JAYLLN010000051">
    <property type="protein sequence ID" value="MEI5986286.1"/>
    <property type="molecule type" value="Genomic_DNA"/>
</dbReference>